<dbReference type="GO" id="GO:0030833">
    <property type="term" value="P:regulation of actin filament polymerization"/>
    <property type="evidence" value="ECO:0007669"/>
    <property type="project" value="InterPro"/>
</dbReference>
<name>W8ASG4_CERCA</name>
<gene>
    <name evidence="2" type="primary">CYFIP</name>
</gene>
<dbReference type="GO" id="GO:0031267">
    <property type="term" value="F:small GTPase binding"/>
    <property type="evidence" value="ECO:0007669"/>
    <property type="project" value="InterPro"/>
</dbReference>
<feature type="chain" id="PRO_5004905869" evidence="1">
    <location>
        <begin position="25"/>
        <end position="156"/>
    </location>
</feature>
<accession>W8ASG4</accession>
<dbReference type="PANTHER" id="PTHR12195">
    <property type="entry name" value="CYTOPLASMIC FMR1-INTERACTING PROTEIN-RELATED"/>
    <property type="match status" value="1"/>
</dbReference>
<protein>
    <submittedName>
        <fullName evidence="2">Cytoplasmic FMR1-interacting protein</fullName>
    </submittedName>
</protein>
<evidence type="ECO:0000313" key="2">
    <source>
        <dbReference type="EMBL" id="JAB89052.1"/>
    </source>
</evidence>
<dbReference type="OrthoDB" id="10265867at2759"/>
<reference evidence="2" key="2">
    <citation type="journal article" date="2014" name="BMC Genomics">
        <title>A genomic perspective to assessing quality of mass-reared SIT flies used in Mediterranean fruit fly (Ceratitis capitata) eradication in California.</title>
        <authorList>
            <person name="Calla B."/>
            <person name="Hall B."/>
            <person name="Hou S."/>
            <person name="Geib S.M."/>
        </authorList>
    </citation>
    <scope>NUCLEOTIDE SEQUENCE</scope>
</reference>
<reference evidence="2" key="1">
    <citation type="submission" date="2013-07" db="EMBL/GenBank/DDBJ databases">
        <authorList>
            <person name="Geib S."/>
        </authorList>
    </citation>
    <scope>NUCLEOTIDE SEQUENCE</scope>
</reference>
<dbReference type="Pfam" id="PF05994">
    <property type="entry name" value="FragX_IP"/>
    <property type="match status" value="1"/>
</dbReference>
<keyword evidence="1" id="KW-0732">Signal</keyword>
<dbReference type="AlphaFoldDB" id="W8ASG4"/>
<dbReference type="PRINTS" id="PR01698">
    <property type="entry name" value="CYTOFMRPINTP"/>
</dbReference>
<dbReference type="InterPro" id="IPR008081">
    <property type="entry name" value="Cytoplasmic_FMR1-int"/>
</dbReference>
<sequence length="156" mass="18564">MKRKGEGYMFHLLLFRFVLYPLDLYNDSAHYALTVFRKQFLYDEVEAEVNLCFDQFVYKLSEQIFAHYKQLAGSIFLDKRFRLECEVLGFNFHSYPRNNRYETLLKQRHVQLLGRSIDLNKLINQRINANMHKSVELAICRFEGNDITGIVVSIKL</sequence>
<evidence type="ECO:0000256" key="1">
    <source>
        <dbReference type="SAM" id="SignalP"/>
    </source>
</evidence>
<proteinExistence type="evidence at transcript level"/>
<organism evidence="2">
    <name type="scientific">Ceratitis capitata</name>
    <name type="common">Mediterranean fruit fly</name>
    <name type="synonym">Tephritis capitata</name>
    <dbReference type="NCBI Taxonomy" id="7213"/>
    <lineage>
        <taxon>Eukaryota</taxon>
        <taxon>Metazoa</taxon>
        <taxon>Ecdysozoa</taxon>
        <taxon>Arthropoda</taxon>
        <taxon>Hexapoda</taxon>
        <taxon>Insecta</taxon>
        <taxon>Pterygota</taxon>
        <taxon>Neoptera</taxon>
        <taxon>Endopterygota</taxon>
        <taxon>Diptera</taxon>
        <taxon>Brachycera</taxon>
        <taxon>Muscomorpha</taxon>
        <taxon>Tephritoidea</taxon>
        <taxon>Tephritidae</taxon>
        <taxon>Ceratitis</taxon>
        <taxon>Ceratitis</taxon>
    </lineage>
</organism>
<dbReference type="EMBL" id="GAMC01017503">
    <property type="protein sequence ID" value="JAB89052.1"/>
    <property type="molecule type" value="mRNA"/>
</dbReference>
<feature type="signal peptide" evidence="1">
    <location>
        <begin position="1"/>
        <end position="24"/>
    </location>
</feature>